<name>A0AA47MID0_MERPO</name>
<dbReference type="GO" id="GO:0016324">
    <property type="term" value="C:apical plasma membrane"/>
    <property type="evidence" value="ECO:0007669"/>
    <property type="project" value="TreeGrafter"/>
</dbReference>
<feature type="compositionally biased region" description="Polar residues" evidence="1">
    <location>
        <begin position="246"/>
        <end position="264"/>
    </location>
</feature>
<evidence type="ECO:0000256" key="2">
    <source>
        <dbReference type="SAM" id="Phobius"/>
    </source>
</evidence>
<dbReference type="AlphaFoldDB" id="A0AA47MID0"/>
<feature type="region of interest" description="Disordered" evidence="1">
    <location>
        <begin position="31"/>
        <end position="53"/>
    </location>
</feature>
<evidence type="ECO:0000313" key="4">
    <source>
        <dbReference type="Proteomes" id="UP001174136"/>
    </source>
</evidence>
<dbReference type="GO" id="GO:0005912">
    <property type="term" value="C:adherens junction"/>
    <property type="evidence" value="ECO:0007669"/>
    <property type="project" value="TreeGrafter"/>
</dbReference>
<dbReference type="Proteomes" id="UP001174136">
    <property type="component" value="Unassembled WGS sequence"/>
</dbReference>
<feature type="region of interest" description="Disordered" evidence="1">
    <location>
        <begin position="374"/>
        <end position="415"/>
    </location>
</feature>
<keyword evidence="2" id="KW-1133">Transmembrane helix</keyword>
<dbReference type="GO" id="GO:0005938">
    <property type="term" value="C:cell cortex"/>
    <property type="evidence" value="ECO:0007669"/>
    <property type="project" value="TreeGrafter"/>
</dbReference>
<gene>
    <name evidence="3" type="primary">Pard3</name>
    <name evidence="3" type="ORF">N1851_022348</name>
</gene>
<dbReference type="PANTHER" id="PTHR16484:SF10">
    <property type="entry name" value="PARTITIONING DEFECTIVE 3 HOMOLOG"/>
    <property type="match status" value="1"/>
</dbReference>
<dbReference type="InterPro" id="IPR052213">
    <property type="entry name" value="PAR3"/>
</dbReference>
<evidence type="ECO:0000256" key="1">
    <source>
        <dbReference type="SAM" id="MobiDB-lite"/>
    </source>
</evidence>
<accession>A0AA47MID0</accession>
<dbReference type="GO" id="GO:0000226">
    <property type="term" value="P:microtubule cytoskeleton organization"/>
    <property type="evidence" value="ECO:0007669"/>
    <property type="project" value="TreeGrafter"/>
</dbReference>
<dbReference type="PANTHER" id="PTHR16484">
    <property type="entry name" value="PARTITIONING DEFECTIVE 3 RELATED"/>
    <property type="match status" value="1"/>
</dbReference>
<keyword evidence="2" id="KW-0472">Membrane</keyword>
<dbReference type="GO" id="GO:0030010">
    <property type="term" value="P:establishment of cell polarity"/>
    <property type="evidence" value="ECO:0007669"/>
    <property type="project" value="TreeGrafter"/>
</dbReference>
<feature type="compositionally biased region" description="Basic and acidic residues" evidence="1">
    <location>
        <begin position="323"/>
        <end position="334"/>
    </location>
</feature>
<feature type="transmembrane region" description="Helical" evidence="2">
    <location>
        <begin position="530"/>
        <end position="553"/>
    </location>
</feature>
<proteinExistence type="predicted"/>
<evidence type="ECO:0000313" key="3">
    <source>
        <dbReference type="EMBL" id="KAK0140665.1"/>
    </source>
</evidence>
<organism evidence="3 4">
    <name type="scientific">Merluccius polli</name>
    <name type="common">Benguela hake</name>
    <name type="synonym">Merluccius cadenati</name>
    <dbReference type="NCBI Taxonomy" id="89951"/>
    <lineage>
        <taxon>Eukaryota</taxon>
        <taxon>Metazoa</taxon>
        <taxon>Chordata</taxon>
        <taxon>Craniata</taxon>
        <taxon>Vertebrata</taxon>
        <taxon>Euteleostomi</taxon>
        <taxon>Actinopterygii</taxon>
        <taxon>Neopterygii</taxon>
        <taxon>Teleostei</taxon>
        <taxon>Neoteleostei</taxon>
        <taxon>Acanthomorphata</taxon>
        <taxon>Zeiogadaria</taxon>
        <taxon>Gadariae</taxon>
        <taxon>Gadiformes</taxon>
        <taxon>Gadoidei</taxon>
        <taxon>Merlucciidae</taxon>
        <taxon>Merluccius</taxon>
    </lineage>
</organism>
<dbReference type="GO" id="GO:0007155">
    <property type="term" value="P:cell adhesion"/>
    <property type="evidence" value="ECO:0007669"/>
    <property type="project" value="TreeGrafter"/>
</dbReference>
<dbReference type="GO" id="GO:0051660">
    <property type="term" value="P:establishment of centrosome localization"/>
    <property type="evidence" value="ECO:0007669"/>
    <property type="project" value="TreeGrafter"/>
</dbReference>
<dbReference type="GO" id="GO:0045197">
    <property type="term" value="P:establishment or maintenance of epithelial cell apical/basal polarity"/>
    <property type="evidence" value="ECO:0007669"/>
    <property type="project" value="TreeGrafter"/>
</dbReference>
<dbReference type="GO" id="GO:0008104">
    <property type="term" value="P:intracellular protein localization"/>
    <property type="evidence" value="ECO:0007669"/>
    <property type="project" value="TreeGrafter"/>
</dbReference>
<feature type="region of interest" description="Disordered" evidence="1">
    <location>
        <begin position="108"/>
        <end position="130"/>
    </location>
</feature>
<comment type="caution">
    <text evidence="3">The sequence shown here is derived from an EMBL/GenBank/DDBJ whole genome shotgun (WGS) entry which is preliminary data.</text>
</comment>
<keyword evidence="2" id="KW-0812">Transmembrane</keyword>
<feature type="compositionally biased region" description="Basic and acidic residues" evidence="1">
    <location>
        <begin position="382"/>
        <end position="394"/>
    </location>
</feature>
<reference evidence="3" key="1">
    <citation type="journal article" date="2023" name="Front. Mar. Sci.">
        <title>A new Merluccius polli reference genome to investigate the effects of global change in West African waters.</title>
        <authorList>
            <person name="Mateo J.L."/>
            <person name="Blanco-Fernandez C."/>
            <person name="Garcia-Vazquez E."/>
            <person name="Machado-Schiaffino G."/>
        </authorList>
    </citation>
    <scope>NUCLEOTIDE SEQUENCE</scope>
    <source>
        <strain evidence="3">C29</strain>
        <tissue evidence="3">Fin</tissue>
    </source>
</reference>
<dbReference type="EMBL" id="JAOPHQ010004036">
    <property type="protein sequence ID" value="KAK0140665.1"/>
    <property type="molecule type" value="Genomic_DNA"/>
</dbReference>
<sequence length="600" mass="63971">MLVYARASAHGPRLHIAMATEVPVDQIQDQPSGPGFEKSPSGFMNSPSEGGGWRGGISRIRTEEILALLEPPEAPAVWKQKHIAAVPGVTLARSAVISSRCAYRLSYHRKGLPSPPPPQGGGGRGAASARTPSSRYERLVYVLLLLCFKPGDATADKLPHDVLFILPHPLERGINTAGGSIPAGAARATRSVPVLRVLPVLSWAVRVRVQAVPGGYSQPGRHSVSVEVQMLRQRQEEREAFALAQRQYSSLPRQPRKTSSTGSQVDPRWGEKTFAPPPTAASVEVTKDGPRFSSYQVARGNAGGGGVNARVLLEAQELLRQEQRRREQEAKGKLALEANANGSGVSVGGYEQRRRELEAKGKLALQEANANGSVVSIGGGYEQRRREQEAKGKLAPEANASNPTANGNGGVISVGGGGGGYEQRYSPAPLLLRDPASPKGPLRQDVPPSPSQLARLNRLGSARASGARRLAQRRPCCTIKDDASRPPASDRSAAGSRLFSGAERPVTAVMRNVQGRKWEKTYGPRGRGGRVGFCFVCFFFFFLPDVVGSAACARRRERGSCVLARRGGGSERPPAAGGASPRRAAAAPYITNICLDNVEV</sequence>
<dbReference type="GO" id="GO:0035091">
    <property type="term" value="F:phosphatidylinositol binding"/>
    <property type="evidence" value="ECO:0007669"/>
    <property type="project" value="TreeGrafter"/>
</dbReference>
<protein>
    <submittedName>
        <fullName evidence="3">Partitioning defective 3</fullName>
    </submittedName>
</protein>
<feature type="region of interest" description="Disordered" evidence="1">
    <location>
        <begin position="323"/>
        <end position="353"/>
    </location>
</feature>
<feature type="region of interest" description="Disordered" evidence="1">
    <location>
        <begin position="246"/>
        <end position="287"/>
    </location>
</feature>
<dbReference type="GO" id="GO:0043296">
    <property type="term" value="C:apical junction complex"/>
    <property type="evidence" value="ECO:0007669"/>
    <property type="project" value="TreeGrafter"/>
</dbReference>
<keyword evidence="4" id="KW-1185">Reference proteome</keyword>
<feature type="region of interest" description="Disordered" evidence="1">
    <location>
        <begin position="430"/>
        <end position="453"/>
    </location>
</feature>